<dbReference type="AlphaFoldDB" id="A0A0B1SFQ1"/>
<dbReference type="OrthoDB" id="5865602at2759"/>
<feature type="compositionally biased region" description="Basic and acidic residues" evidence="1">
    <location>
        <begin position="1"/>
        <end position="24"/>
    </location>
</feature>
<feature type="region of interest" description="Disordered" evidence="1">
    <location>
        <begin position="1"/>
        <end position="58"/>
    </location>
</feature>
<accession>A0A0B1SFQ1</accession>
<feature type="region of interest" description="Disordered" evidence="1">
    <location>
        <begin position="70"/>
        <end position="92"/>
    </location>
</feature>
<evidence type="ECO:0000256" key="1">
    <source>
        <dbReference type="SAM" id="MobiDB-lite"/>
    </source>
</evidence>
<name>A0A0B1SFQ1_OESDE</name>
<dbReference type="EMBL" id="KN580053">
    <property type="protein sequence ID" value="KHJ82377.1"/>
    <property type="molecule type" value="Genomic_DNA"/>
</dbReference>
<feature type="region of interest" description="Disordered" evidence="1">
    <location>
        <begin position="217"/>
        <end position="276"/>
    </location>
</feature>
<evidence type="ECO:0000313" key="3">
    <source>
        <dbReference type="Proteomes" id="UP000053660"/>
    </source>
</evidence>
<sequence>MAEIEGKKPRTELAEADTTFHEETEPGSSHLTSDSSRLQCLTAVELPQPPTGASAHSTVNSWMEQKPLPMETTSHATRSTNQGSSSSTRVNKRPPHVCVDCNRVLSSDYSLRRHRLTCIEARNNGTAQSTSQAGTATTNTSTVGAEESNHLQDVMLGSAYIGNDRNNDSMSMSDPMLSHVALSTPAHQQNMQFNRSTSLSGSGASAVDEWYERHSLRKTDDVPDSTTSQRLDRSTSPGLLTTPSETAQPSHLQYTRKRANSGGANAQTESAPARPQHKHLCQVCYY</sequence>
<feature type="region of interest" description="Disordered" evidence="1">
    <location>
        <begin position="125"/>
        <end position="150"/>
    </location>
</feature>
<dbReference type="Proteomes" id="UP000053660">
    <property type="component" value="Unassembled WGS sequence"/>
</dbReference>
<protein>
    <submittedName>
        <fullName evidence="2">Zinc finger, C2H2 type</fullName>
    </submittedName>
</protein>
<feature type="compositionally biased region" description="Polar residues" evidence="1">
    <location>
        <begin position="224"/>
        <end position="253"/>
    </location>
</feature>
<reference evidence="2 3" key="1">
    <citation type="submission" date="2014-03" db="EMBL/GenBank/DDBJ databases">
        <title>Draft genome of the hookworm Oesophagostomum dentatum.</title>
        <authorList>
            <person name="Mitreva M."/>
        </authorList>
    </citation>
    <scope>NUCLEOTIDE SEQUENCE [LARGE SCALE GENOMIC DNA]</scope>
    <source>
        <strain evidence="2 3">OD-Hann</strain>
    </source>
</reference>
<feature type="compositionally biased region" description="Low complexity" evidence="1">
    <location>
        <begin position="125"/>
        <end position="142"/>
    </location>
</feature>
<gene>
    <name evidence="2" type="ORF">OESDEN_17929</name>
</gene>
<keyword evidence="3" id="KW-1185">Reference proteome</keyword>
<feature type="compositionally biased region" description="Polar residues" evidence="1">
    <location>
        <begin position="26"/>
        <end position="39"/>
    </location>
</feature>
<proteinExistence type="predicted"/>
<organism evidence="2 3">
    <name type="scientific">Oesophagostomum dentatum</name>
    <name type="common">Nodular worm</name>
    <dbReference type="NCBI Taxonomy" id="61180"/>
    <lineage>
        <taxon>Eukaryota</taxon>
        <taxon>Metazoa</taxon>
        <taxon>Ecdysozoa</taxon>
        <taxon>Nematoda</taxon>
        <taxon>Chromadorea</taxon>
        <taxon>Rhabditida</taxon>
        <taxon>Rhabditina</taxon>
        <taxon>Rhabditomorpha</taxon>
        <taxon>Strongyloidea</taxon>
        <taxon>Strongylidae</taxon>
        <taxon>Oesophagostomum</taxon>
    </lineage>
</organism>
<evidence type="ECO:0000313" key="2">
    <source>
        <dbReference type="EMBL" id="KHJ82377.1"/>
    </source>
</evidence>
<feature type="compositionally biased region" description="Polar residues" evidence="1">
    <location>
        <begin position="71"/>
        <end position="89"/>
    </location>
</feature>